<reference evidence="1 2" key="1">
    <citation type="submission" date="2021-06" db="EMBL/GenBank/DDBJ databases">
        <authorList>
            <person name="Sun Q."/>
            <person name="Li D."/>
        </authorList>
    </citation>
    <scope>NUCLEOTIDE SEQUENCE [LARGE SCALE GENOMIC DNA]</scope>
    <source>
        <strain evidence="1 2">MSJ-11</strain>
    </source>
</reference>
<comment type="caution">
    <text evidence="1">The sequence shown here is derived from an EMBL/GenBank/DDBJ whole genome shotgun (WGS) entry which is preliminary data.</text>
</comment>
<dbReference type="EMBL" id="JAHLQF010000002">
    <property type="protein sequence ID" value="MBU5484213.1"/>
    <property type="molecule type" value="Genomic_DNA"/>
</dbReference>
<accession>A0ABS6EGP9</accession>
<gene>
    <name evidence="1" type="ORF">KQI86_07710</name>
</gene>
<sequence>MKYDLSREFAAKLSVMLESSLIHYKYYELWCDEIIESMDNPPYWIIDLTSTKYLPDARNVVYSYAFSEPFIDFYYLELTDFYIACKYVKYIKKHISWATFLSSAGSYSDGNSCCVECEYFYSLLSQFEESEYSKNMEYEQSEEVGKKFSSYIKESDRLYEYFLKYFRQYVSKTK</sequence>
<dbReference type="Proteomes" id="UP000726170">
    <property type="component" value="Unassembled WGS sequence"/>
</dbReference>
<evidence type="ECO:0000313" key="2">
    <source>
        <dbReference type="Proteomes" id="UP000726170"/>
    </source>
</evidence>
<proteinExistence type="predicted"/>
<protein>
    <submittedName>
        <fullName evidence="1">Uncharacterized protein</fullName>
    </submittedName>
</protein>
<evidence type="ECO:0000313" key="1">
    <source>
        <dbReference type="EMBL" id="MBU5484213.1"/>
    </source>
</evidence>
<keyword evidence="2" id="KW-1185">Reference proteome</keyword>
<name>A0ABS6EGP9_9CLOT</name>
<dbReference type="RefSeq" id="WP_216438701.1">
    <property type="nucleotide sequence ID" value="NZ_JAHLQF010000002.1"/>
</dbReference>
<organism evidence="1 2">
    <name type="scientific">Clostridium mobile</name>
    <dbReference type="NCBI Taxonomy" id="2841512"/>
    <lineage>
        <taxon>Bacteria</taxon>
        <taxon>Bacillati</taxon>
        <taxon>Bacillota</taxon>
        <taxon>Clostridia</taxon>
        <taxon>Eubacteriales</taxon>
        <taxon>Clostridiaceae</taxon>
        <taxon>Clostridium</taxon>
    </lineage>
</organism>